<name>A0A7S0MK11_9CRYP</name>
<keyword evidence="1" id="KW-0472">Membrane</keyword>
<reference evidence="2" key="1">
    <citation type="submission" date="2021-01" db="EMBL/GenBank/DDBJ databases">
        <authorList>
            <person name="Corre E."/>
            <person name="Pelletier E."/>
            <person name="Niang G."/>
            <person name="Scheremetjew M."/>
            <person name="Finn R."/>
            <person name="Kale V."/>
            <person name="Holt S."/>
            <person name="Cochrane G."/>
            <person name="Meng A."/>
            <person name="Brown T."/>
            <person name="Cohen L."/>
        </authorList>
    </citation>
    <scope>NUCLEOTIDE SEQUENCE</scope>
    <source>
        <strain evidence="2">CCAP979/52</strain>
    </source>
</reference>
<gene>
    <name evidence="2" type="ORF">CCUR1050_LOCUS21509</name>
</gene>
<dbReference type="EMBL" id="HBEZ01039092">
    <property type="protein sequence ID" value="CAD8643824.1"/>
    <property type="molecule type" value="Transcribed_RNA"/>
</dbReference>
<keyword evidence="1" id="KW-1133">Transmembrane helix</keyword>
<protein>
    <submittedName>
        <fullName evidence="2">Uncharacterized protein</fullName>
    </submittedName>
</protein>
<feature type="transmembrane region" description="Helical" evidence="1">
    <location>
        <begin position="45"/>
        <end position="66"/>
    </location>
</feature>
<proteinExistence type="predicted"/>
<dbReference type="AlphaFoldDB" id="A0A7S0MK11"/>
<evidence type="ECO:0000313" key="2">
    <source>
        <dbReference type="EMBL" id="CAD8643824.1"/>
    </source>
</evidence>
<sequence length="101" mass="11442">MEAVPTMNATRLTSVVMPTQDPSTAAFSICCSFLAVWIWQEGIDAAISLNGRICILVVFFIIWSLYETQKKQSILALPKHFDVVKHWTSHLSIESRISESW</sequence>
<keyword evidence="1" id="KW-0812">Transmembrane</keyword>
<organism evidence="2">
    <name type="scientific">Cryptomonas curvata</name>
    <dbReference type="NCBI Taxonomy" id="233186"/>
    <lineage>
        <taxon>Eukaryota</taxon>
        <taxon>Cryptophyceae</taxon>
        <taxon>Cryptomonadales</taxon>
        <taxon>Cryptomonadaceae</taxon>
        <taxon>Cryptomonas</taxon>
    </lineage>
</organism>
<evidence type="ECO:0000256" key="1">
    <source>
        <dbReference type="SAM" id="Phobius"/>
    </source>
</evidence>
<accession>A0A7S0MK11</accession>